<dbReference type="Pfam" id="PF01594">
    <property type="entry name" value="AI-2E_transport"/>
    <property type="match status" value="1"/>
</dbReference>
<evidence type="ECO:0000256" key="3">
    <source>
        <dbReference type="ARBA" id="ARBA00022692"/>
    </source>
</evidence>
<feature type="transmembrane region" description="Helical" evidence="6">
    <location>
        <begin position="63"/>
        <end position="86"/>
    </location>
</feature>
<evidence type="ECO:0000256" key="4">
    <source>
        <dbReference type="ARBA" id="ARBA00022989"/>
    </source>
</evidence>
<gene>
    <name evidence="7" type="primary">ytvI</name>
    <name evidence="7" type="ORF">H8S62_11530</name>
</gene>
<dbReference type="InterPro" id="IPR014227">
    <property type="entry name" value="YtvI-like"/>
</dbReference>
<feature type="transmembrane region" description="Helical" evidence="6">
    <location>
        <begin position="246"/>
        <end position="271"/>
    </location>
</feature>
<reference evidence="7" key="1">
    <citation type="submission" date="2020-08" db="EMBL/GenBank/DDBJ databases">
        <title>Genome public.</title>
        <authorList>
            <person name="Liu C."/>
            <person name="Sun Q."/>
        </authorList>
    </citation>
    <scope>NUCLEOTIDE SEQUENCE</scope>
    <source>
        <strain evidence="7">NSJ-52</strain>
    </source>
</reference>
<feature type="transmembrane region" description="Helical" evidence="6">
    <location>
        <begin position="210"/>
        <end position="240"/>
    </location>
</feature>
<dbReference type="RefSeq" id="WP_155150770.1">
    <property type="nucleotide sequence ID" value="NZ_JACOPQ010000008.1"/>
</dbReference>
<feature type="transmembrane region" description="Helical" evidence="6">
    <location>
        <begin position="169"/>
        <end position="189"/>
    </location>
</feature>
<keyword evidence="5 6" id="KW-0472">Membrane</keyword>
<proteinExistence type="inferred from homology"/>
<keyword evidence="3 6" id="KW-0812">Transmembrane</keyword>
<evidence type="ECO:0000313" key="7">
    <source>
        <dbReference type="EMBL" id="MBC5737635.1"/>
    </source>
</evidence>
<dbReference type="Proteomes" id="UP000607645">
    <property type="component" value="Unassembled WGS sequence"/>
</dbReference>
<accession>A0A8J6JMR9</accession>
<comment type="subcellular location">
    <subcellularLocation>
        <location evidence="1">Membrane</location>
        <topology evidence="1">Multi-pass membrane protein</topology>
    </subcellularLocation>
</comment>
<keyword evidence="4 6" id="KW-1133">Transmembrane helix</keyword>
<keyword evidence="8" id="KW-1185">Reference proteome</keyword>
<comment type="caution">
    <text evidence="7">The sequence shown here is derived from an EMBL/GenBank/DDBJ whole genome shotgun (WGS) entry which is preliminary data.</text>
</comment>
<protein>
    <submittedName>
        <fullName evidence="7">Sporulation integral membrane protein YtvI</fullName>
    </submittedName>
</protein>
<name>A0A8J6JMR9_9FIRM</name>
<evidence type="ECO:0000313" key="8">
    <source>
        <dbReference type="Proteomes" id="UP000607645"/>
    </source>
</evidence>
<dbReference type="NCBIfam" id="TIGR02872">
    <property type="entry name" value="spore_ytvI"/>
    <property type="match status" value="1"/>
</dbReference>
<sequence>MPENKHARLLLRLIYLALGLLGLWLFLAFLLPWLLPFLIALALAWAIEPAVRLLERKLHLRRWLASAACTMALILVLCGLLGLILWRAGYEVALLLGRLPTLLSGLPTLGGHLEDWAYRFTVALPVQFQDFFQEALSGLISQGISLPNRFYDALAGLVTRCAAALPDGMLFLFTTALATYFSSAGRARLLAFLRRQAPQSWQGRLEESRVILKGAFGGWLRAQGILMLVTFGELAVGFLLLRVDLFLLLAALVALVDALPVFGTGTVLLPWALVTFLSGDWKLALGLLALYGLVSLVRSLLEPKLVGDKVGLPPLAALFAMYLGFKALGVPGMILAPLAAIFVKRLHDSGVIKLWR</sequence>
<feature type="transmembrane region" description="Helical" evidence="6">
    <location>
        <begin position="321"/>
        <end position="343"/>
    </location>
</feature>
<evidence type="ECO:0000256" key="1">
    <source>
        <dbReference type="ARBA" id="ARBA00004141"/>
    </source>
</evidence>
<comment type="similarity">
    <text evidence="2">Belongs to the autoinducer-2 exporter (AI-2E) (TC 2.A.86) family.</text>
</comment>
<dbReference type="GO" id="GO:0016020">
    <property type="term" value="C:membrane"/>
    <property type="evidence" value="ECO:0007669"/>
    <property type="project" value="UniProtKB-SubCell"/>
</dbReference>
<evidence type="ECO:0000256" key="6">
    <source>
        <dbReference type="SAM" id="Phobius"/>
    </source>
</evidence>
<organism evidence="7 8">
    <name type="scientific">Lawsonibacter faecis</name>
    <dbReference type="NCBI Taxonomy" id="2763052"/>
    <lineage>
        <taxon>Bacteria</taxon>
        <taxon>Bacillati</taxon>
        <taxon>Bacillota</taxon>
        <taxon>Clostridia</taxon>
        <taxon>Eubacteriales</taxon>
        <taxon>Oscillospiraceae</taxon>
        <taxon>Lawsonibacter</taxon>
    </lineage>
</organism>
<dbReference type="PANTHER" id="PTHR21716:SF68">
    <property type="entry name" value="TRANSPORT PROTEIN YTVI-RELATED"/>
    <property type="match status" value="1"/>
</dbReference>
<evidence type="ECO:0000256" key="5">
    <source>
        <dbReference type="ARBA" id="ARBA00023136"/>
    </source>
</evidence>
<feature type="transmembrane region" description="Helical" evidence="6">
    <location>
        <begin position="9"/>
        <end position="27"/>
    </location>
</feature>
<dbReference type="PANTHER" id="PTHR21716">
    <property type="entry name" value="TRANSMEMBRANE PROTEIN"/>
    <property type="match status" value="1"/>
</dbReference>
<dbReference type="GO" id="GO:0055085">
    <property type="term" value="P:transmembrane transport"/>
    <property type="evidence" value="ECO:0007669"/>
    <property type="project" value="TreeGrafter"/>
</dbReference>
<feature type="transmembrane region" description="Helical" evidence="6">
    <location>
        <begin position="283"/>
        <end position="301"/>
    </location>
</feature>
<dbReference type="EMBL" id="JACOPQ010000008">
    <property type="protein sequence ID" value="MBC5737635.1"/>
    <property type="molecule type" value="Genomic_DNA"/>
</dbReference>
<evidence type="ECO:0000256" key="2">
    <source>
        <dbReference type="ARBA" id="ARBA00009773"/>
    </source>
</evidence>
<dbReference type="AlphaFoldDB" id="A0A8J6JMR9"/>
<dbReference type="InterPro" id="IPR002549">
    <property type="entry name" value="AI-2E-like"/>
</dbReference>